<dbReference type="GO" id="GO:0009786">
    <property type="term" value="P:regulation of asymmetric cell division"/>
    <property type="evidence" value="ECO:0007669"/>
    <property type="project" value="TreeGrafter"/>
</dbReference>
<name>A0A0N5AKA8_9BILA</name>
<evidence type="ECO:0000313" key="2">
    <source>
        <dbReference type="Proteomes" id="UP000046393"/>
    </source>
</evidence>
<dbReference type="GO" id="GO:0008093">
    <property type="term" value="F:cytoskeletal anchor activity"/>
    <property type="evidence" value="ECO:0007669"/>
    <property type="project" value="TreeGrafter"/>
</dbReference>
<dbReference type="Proteomes" id="UP000046393">
    <property type="component" value="Unplaced"/>
</dbReference>
<proteinExistence type="predicted"/>
<sequence length="268" mass="29082">MLMLGEDLRLAAIYTLCQSSATPTDTLRLLLRALAVLCNTTAGTQQLISLGGLDLIKRILCFSSIACGVEAAGVLTQLTSPNRSLIKLSTSIDIITARLLDIIDECSSGESLLLCVAALANLSMQSHSVASVLYQHNAVKRLIAALSRPKCSTMFVQEQVVTVFSRMATQDYEEVLIAQGAIPVLFSMLSIYDPVFAEYSRRIQYKAALCLGTISSKGVGLKAVHQNNGYSIISKTLQMQNTAKTPVEQICRTIKEKLEAKYELESAV</sequence>
<protein>
    <submittedName>
        <fullName evidence="3">Insc_C domain-containing protein</fullName>
    </submittedName>
</protein>
<dbReference type="Gene3D" id="1.25.10.10">
    <property type="entry name" value="Leucine-rich Repeat Variant"/>
    <property type="match status" value="1"/>
</dbReference>
<dbReference type="InterPro" id="IPR016024">
    <property type="entry name" value="ARM-type_fold"/>
</dbReference>
<accession>A0A0N5AKA8</accession>
<organism evidence="2 3">
    <name type="scientific">Syphacia muris</name>
    <dbReference type="NCBI Taxonomy" id="451379"/>
    <lineage>
        <taxon>Eukaryota</taxon>
        <taxon>Metazoa</taxon>
        <taxon>Ecdysozoa</taxon>
        <taxon>Nematoda</taxon>
        <taxon>Chromadorea</taxon>
        <taxon>Rhabditida</taxon>
        <taxon>Spirurina</taxon>
        <taxon>Oxyuridomorpha</taxon>
        <taxon>Oxyuroidea</taxon>
        <taxon>Oxyuridae</taxon>
        <taxon>Syphacia</taxon>
    </lineage>
</organism>
<dbReference type="GO" id="GO:0045176">
    <property type="term" value="P:apical protein localization"/>
    <property type="evidence" value="ECO:0007669"/>
    <property type="project" value="TreeGrafter"/>
</dbReference>
<dbReference type="SUPFAM" id="SSF48371">
    <property type="entry name" value="ARM repeat"/>
    <property type="match status" value="1"/>
</dbReference>
<dbReference type="InterPro" id="IPR045789">
    <property type="entry name" value="Insc_C"/>
</dbReference>
<dbReference type="GO" id="GO:0045179">
    <property type="term" value="C:apical cortex"/>
    <property type="evidence" value="ECO:0007669"/>
    <property type="project" value="TreeGrafter"/>
</dbReference>
<dbReference type="GO" id="GO:0008356">
    <property type="term" value="P:asymmetric cell division"/>
    <property type="evidence" value="ECO:0007669"/>
    <property type="project" value="InterPro"/>
</dbReference>
<evidence type="ECO:0000259" key="1">
    <source>
        <dbReference type="Pfam" id="PF19427"/>
    </source>
</evidence>
<dbReference type="AlphaFoldDB" id="A0A0N5AKA8"/>
<feature type="domain" description="Protein inscuteable homologue C-terminal" evidence="1">
    <location>
        <begin position="10"/>
        <end position="216"/>
    </location>
</feature>
<evidence type="ECO:0000313" key="3">
    <source>
        <dbReference type="WBParaSite" id="SMUV_0000492101-mRNA-1"/>
    </source>
</evidence>
<dbReference type="WBParaSite" id="SMUV_0000492101-mRNA-1">
    <property type="protein sequence ID" value="SMUV_0000492101-mRNA-1"/>
    <property type="gene ID" value="SMUV_0000492101"/>
</dbReference>
<dbReference type="PANTHER" id="PTHR21386:SF0">
    <property type="entry name" value="PROTEIN INSCUTEABLE HOMOLOG"/>
    <property type="match status" value="1"/>
</dbReference>
<dbReference type="InterPro" id="IPR039921">
    <property type="entry name" value="Inscuteable"/>
</dbReference>
<dbReference type="GO" id="GO:0000132">
    <property type="term" value="P:establishment of mitotic spindle orientation"/>
    <property type="evidence" value="ECO:0007669"/>
    <property type="project" value="TreeGrafter"/>
</dbReference>
<dbReference type="PANTHER" id="PTHR21386">
    <property type="entry name" value="INSCUTEABLE"/>
    <property type="match status" value="1"/>
</dbReference>
<reference evidence="3" key="1">
    <citation type="submission" date="2017-02" db="UniProtKB">
        <authorList>
            <consortium name="WormBaseParasite"/>
        </authorList>
    </citation>
    <scope>IDENTIFICATION</scope>
</reference>
<dbReference type="InterPro" id="IPR011989">
    <property type="entry name" value="ARM-like"/>
</dbReference>
<dbReference type="Pfam" id="PF19427">
    <property type="entry name" value="Insc_C"/>
    <property type="match status" value="1"/>
</dbReference>
<dbReference type="STRING" id="451379.A0A0N5AKA8"/>
<keyword evidence="2" id="KW-1185">Reference proteome</keyword>